<dbReference type="InterPro" id="IPR005252">
    <property type="entry name" value="CoaBC"/>
</dbReference>
<dbReference type="STRING" id="1423726.FC07_GL002504"/>
<feature type="region of interest" description="Phosphopantothenate--cysteine ligase" evidence="3">
    <location>
        <begin position="193"/>
        <end position="403"/>
    </location>
</feature>
<dbReference type="PATRIC" id="fig|1423726.3.peg.2598"/>
<feature type="region of interest" description="Phosphopantothenoylcysteine decarboxylase" evidence="3">
    <location>
        <begin position="1"/>
        <end position="192"/>
    </location>
</feature>
<evidence type="ECO:0000313" key="8">
    <source>
        <dbReference type="Proteomes" id="UP000051461"/>
    </source>
</evidence>
<keyword evidence="3" id="KW-0460">Magnesium</keyword>
<dbReference type="NCBIfam" id="TIGR00521">
    <property type="entry name" value="coaBC_dfp"/>
    <property type="match status" value="1"/>
</dbReference>
<dbReference type="InterPro" id="IPR036551">
    <property type="entry name" value="Flavin_trans-like"/>
</dbReference>
<organism evidence="7 8">
    <name type="scientific">Loigolactobacillus bifermentans DSM 20003</name>
    <dbReference type="NCBI Taxonomy" id="1423726"/>
    <lineage>
        <taxon>Bacteria</taxon>
        <taxon>Bacillati</taxon>
        <taxon>Bacillota</taxon>
        <taxon>Bacilli</taxon>
        <taxon>Lactobacillales</taxon>
        <taxon>Lactobacillaceae</taxon>
        <taxon>Loigolactobacillus</taxon>
    </lineage>
</organism>
<dbReference type="Gene3D" id="3.40.50.1950">
    <property type="entry name" value="Flavin prenyltransferase-like"/>
    <property type="match status" value="1"/>
</dbReference>
<comment type="caution">
    <text evidence="3">Lacks conserved residue(s) required for the propagation of feature annotation.</text>
</comment>
<dbReference type="EMBL" id="AZDA01000003">
    <property type="protein sequence ID" value="KRK40755.1"/>
    <property type="molecule type" value="Genomic_DNA"/>
</dbReference>
<evidence type="ECO:0000256" key="1">
    <source>
        <dbReference type="ARBA" id="ARBA00022793"/>
    </source>
</evidence>
<dbReference type="Proteomes" id="UP000051461">
    <property type="component" value="Unassembled WGS sequence"/>
</dbReference>
<proteinExistence type="inferred from homology"/>
<dbReference type="EC" id="4.1.1.36" evidence="3"/>
<dbReference type="PANTHER" id="PTHR14359">
    <property type="entry name" value="HOMO-OLIGOMERIC FLAVIN CONTAINING CYS DECARBOXYLASE FAMILY"/>
    <property type="match status" value="1"/>
</dbReference>
<gene>
    <name evidence="3" type="primary">coaBC</name>
    <name evidence="7" type="ORF">FC07_GL002504</name>
</gene>
<dbReference type="EC" id="6.3.2.5" evidence="3"/>
<dbReference type="Pfam" id="PF04127">
    <property type="entry name" value="DFP"/>
    <property type="match status" value="1"/>
</dbReference>
<keyword evidence="3 4" id="KW-0285">Flavoprotein</keyword>
<dbReference type="InterPro" id="IPR003382">
    <property type="entry name" value="Flavoprotein"/>
</dbReference>
<dbReference type="InterPro" id="IPR035929">
    <property type="entry name" value="CoaB-like_sf"/>
</dbReference>
<comment type="catalytic activity">
    <reaction evidence="3 4">
        <text>N-[(R)-4-phosphopantothenoyl]-L-cysteine + H(+) = (R)-4'-phosphopantetheine + CO2</text>
        <dbReference type="Rhea" id="RHEA:16793"/>
        <dbReference type="ChEBI" id="CHEBI:15378"/>
        <dbReference type="ChEBI" id="CHEBI:16526"/>
        <dbReference type="ChEBI" id="CHEBI:59458"/>
        <dbReference type="ChEBI" id="CHEBI:61723"/>
        <dbReference type="EC" id="4.1.1.36"/>
    </reaction>
</comment>
<dbReference type="GO" id="GO:0015937">
    <property type="term" value="P:coenzyme A biosynthetic process"/>
    <property type="evidence" value="ECO:0007669"/>
    <property type="project" value="UniProtKB-UniRule"/>
</dbReference>
<feature type="binding site" evidence="3">
    <location>
        <position position="280"/>
    </location>
    <ligand>
        <name>CTP</name>
        <dbReference type="ChEBI" id="CHEBI:37563"/>
    </ligand>
</feature>
<dbReference type="GO" id="GO:0010181">
    <property type="term" value="F:FMN binding"/>
    <property type="evidence" value="ECO:0007669"/>
    <property type="project" value="UniProtKB-UniRule"/>
</dbReference>
<dbReference type="GO" id="GO:0071513">
    <property type="term" value="C:phosphopantothenoylcysteine decarboxylase complex"/>
    <property type="evidence" value="ECO:0007669"/>
    <property type="project" value="TreeGrafter"/>
</dbReference>
<evidence type="ECO:0000256" key="4">
    <source>
        <dbReference type="RuleBase" id="RU364078"/>
    </source>
</evidence>
<evidence type="ECO:0000259" key="6">
    <source>
        <dbReference type="Pfam" id="PF04127"/>
    </source>
</evidence>
<comment type="function">
    <text evidence="3">Catalyzes two sequential steps in the biosynthesis of coenzyme A. In the first step cysteine is conjugated to 4'-phosphopantothenate to form 4-phosphopantothenoylcysteine. In the second step the latter compound is decarboxylated to form 4'-phosphopantotheine.</text>
</comment>
<comment type="function">
    <text evidence="4">Catalyzes two steps in the biosynthesis of coenzyme A. In the first step cysteine is conjugated to 4'-phosphopantothenate to form 4-phosphopantothenoylcysteine, in the latter compound is decarboxylated to form 4'-phosphopantotheine.</text>
</comment>
<evidence type="ECO:0000256" key="3">
    <source>
        <dbReference type="HAMAP-Rule" id="MF_02225"/>
    </source>
</evidence>
<evidence type="ECO:0000256" key="2">
    <source>
        <dbReference type="ARBA" id="ARBA00023239"/>
    </source>
</evidence>
<comment type="similarity">
    <text evidence="3 4">In the C-terminal section; belongs to the PPC synthetase family.</text>
</comment>
<comment type="caution">
    <text evidence="7">The sequence shown here is derived from an EMBL/GenBank/DDBJ whole genome shotgun (WGS) entry which is preliminary data.</text>
</comment>
<dbReference type="GO" id="GO:0004633">
    <property type="term" value="F:phosphopantothenoylcysteine decarboxylase activity"/>
    <property type="evidence" value="ECO:0007669"/>
    <property type="project" value="UniProtKB-UniRule"/>
</dbReference>
<dbReference type="GO" id="GO:0046872">
    <property type="term" value="F:metal ion binding"/>
    <property type="evidence" value="ECO:0007669"/>
    <property type="project" value="UniProtKB-KW"/>
</dbReference>
<keyword evidence="3 4" id="KW-0436">Ligase</keyword>
<feature type="binding site" evidence="3">
    <location>
        <begin position="308"/>
        <end position="311"/>
    </location>
    <ligand>
        <name>CTP</name>
        <dbReference type="ChEBI" id="CHEBI:37563"/>
    </ligand>
</feature>
<protein>
    <recommendedName>
        <fullName evidence="3">Coenzyme A biosynthesis bifunctional protein CoaBC</fullName>
    </recommendedName>
    <alternativeName>
        <fullName evidence="3">DNA/pantothenate metabolism flavoprotein</fullName>
    </alternativeName>
    <alternativeName>
        <fullName evidence="3">Phosphopantothenoylcysteine synthetase/decarboxylase</fullName>
        <shortName evidence="3">PPCS-PPCDC</shortName>
    </alternativeName>
    <domain>
        <recommendedName>
            <fullName evidence="3">Phosphopantothenoylcysteine decarboxylase</fullName>
            <shortName evidence="3">PPC decarboxylase</shortName>
            <shortName evidence="3">PPC-DC</shortName>
            <ecNumber evidence="3">4.1.1.36</ecNumber>
        </recommendedName>
        <alternativeName>
            <fullName evidence="3">CoaC</fullName>
        </alternativeName>
    </domain>
    <domain>
        <recommendedName>
            <fullName evidence="3">Phosphopantothenate--cysteine ligase</fullName>
            <ecNumber evidence="3">6.3.2.5</ecNumber>
        </recommendedName>
        <alternativeName>
            <fullName evidence="3">CoaB</fullName>
        </alternativeName>
        <alternativeName>
            <fullName evidence="3">Phosphopantothenoylcysteine synthetase</fullName>
            <shortName evidence="3">PPC synthetase</shortName>
            <shortName evidence="3">PPC-S</shortName>
        </alternativeName>
    </domain>
</protein>
<comment type="similarity">
    <text evidence="3 4">In the N-terminal section; belongs to the HFCD (homo-oligomeric flavin containing Cys decarboxylase) superfamily.</text>
</comment>
<keyword evidence="8" id="KW-1185">Reference proteome</keyword>
<dbReference type="AlphaFoldDB" id="A0A0R1H7Z7"/>
<keyword evidence="3" id="KW-0511">Multifunctional enzyme</keyword>
<name>A0A0R1H7Z7_9LACO</name>
<dbReference type="PANTHER" id="PTHR14359:SF6">
    <property type="entry name" value="PHOSPHOPANTOTHENOYLCYSTEINE DECARBOXYLASE"/>
    <property type="match status" value="1"/>
</dbReference>
<dbReference type="InterPro" id="IPR007085">
    <property type="entry name" value="DNA/pantothenate-metab_flavo_C"/>
</dbReference>
<keyword evidence="1 3" id="KW-0210">Decarboxylase</keyword>
<dbReference type="GO" id="GO:0004632">
    <property type="term" value="F:phosphopantothenate--cysteine ligase activity"/>
    <property type="evidence" value="ECO:0007669"/>
    <property type="project" value="UniProtKB-UniRule"/>
</dbReference>
<comment type="cofactor">
    <cofactor evidence="3">
        <name>Mg(2+)</name>
        <dbReference type="ChEBI" id="CHEBI:18420"/>
    </cofactor>
</comment>
<feature type="binding site" evidence="3">
    <location>
        <position position="340"/>
    </location>
    <ligand>
        <name>CTP</name>
        <dbReference type="ChEBI" id="CHEBI:37563"/>
    </ligand>
</feature>
<feature type="binding site" evidence="3">
    <location>
        <position position="290"/>
    </location>
    <ligand>
        <name>CTP</name>
        <dbReference type="ChEBI" id="CHEBI:37563"/>
    </ligand>
</feature>
<dbReference type="Gene3D" id="3.40.50.10300">
    <property type="entry name" value="CoaB-like"/>
    <property type="match status" value="1"/>
</dbReference>
<evidence type="ECO:0000313" key="7">
    <source>
        <dbReference type="EMBL" id="KRK40755.1"/>
    </source>
</evidence>
<keyword evidence="2 3" id="KW-0456">Lyase</keyword>
<dbReference type="UniPathway" id="UPA00241">
    <property type="reaction ID" value="UER00353"/>
</dbReference>
<dbReference type="SUPFAM" id="SSF102645">
    <property type="entry name" value="CoaB-like"/>
    <property type="match status" value="1"/>
</dbReference>
<feature type="binding site" evidence="3">
    <location>
        <position position="344"/>
    </location>
    <ligand>
        <name>CTP</name>
        <dbReference type="ChEBI" id="CHEBI:37563"/>
    </ligand>
</feature>
<dbReference type="GO" id="GO:0015941">
    <property type="term" value="P:pantothenate catabolic process"/>
    <property type="evidence" value="ECO:0007669"/>
    <property type="project" value="InterPro"/>
</dbReference>
<sequence>MLTGKHIALYVSGGIAVYKAATLVRTLIKRGAEVRVALTQGATAFVTPLTFQTLSKHDVYTDRFKQFDAEHVAHIDLADWSDLAIVAPATADVIGKMANGITDDFVTTALLATTAPKFVAPAMNNHMLASAAVQRNLKQLQADGVTLIDPETGFLAEGYEGKGRLPEPETIADFVEVALLQQAPNLPFAGKQFVITAGGTQEKIDPVRYITNKSSGKMGYALAVAARDLGAKVTLITASDLPNPFGMTVVQAPSAEEMAQQVFDRFQASDVVIMAAAISDYRPVQPATEKIKKQAGHQELVLTLTETPDILAQLGQTKQHQLVIGFAAETQHLLDNAAQKLARKQADMLIANDVAAANVGFDYDTNAVTILRPQEAPLKLPLASKTVIAQQIMEIIRQMRFNA</sequence>
<feature type="domain" description="DNA/pantothenate metabolism flavoprotein C-terminal" evidence="6">
    <location>
        <begin position="189"/>
        <end position="398"/>
    </location>
</feature>
<comment type="cofactor">
    <cofactor evidence="3">
        <name>FMN</name>
        <dbReference type="ChEBI" id="CHEBI:58210"/>
    </cofactor>
    <text evidence="3">Binds 1 FMN per subunit.</text>
</comment>
<comment type="pathway">
    <text evidence="3 4">Cofactor biosynthesis; coenzyme A biosynthesis; CoA from (R)-pantothenate: step 3/5.</text>
</comment>
<dbReference type="HAMAP" id="MF_02225">
    <property type="entry name" value="CoaBC"/>
    <property type="match status" value="1"/>
</dbReference>
<dbReference type="SUPFAM" id="SSF52507">
    <property type="entry name" value="Homo-oligomeric flavin-containing Cys decarboxylases, HFCD"/>
    <property type="match status" value="1"/>
</dbReference>
<comment type="catalytic activity">
    <reaction evidence="3 4">
        <text>(R)-4'-phosphopantothenate + L-cysteine + CTP = N-[(R)-4-phosphopantothenoyl]-L-cysteine + CMP + diphosphate + H(+)</text>
        <dbReference type="Rhea" id="RHEA:19397"/>
        <dbReference type="ChEBI" id="CHEBI:10986"/>
        <dbReference type="ChEBI" id="CHEBI:15378"/>
        <dbReference type="ChEBI" id="CHEBI:33019"/>
        <dbReference type="ChEBI" id="CHEBI:35235"/>
        <dbReference type="ChEBI" id="CHEBI:37563"/>
        <dbReference type="ChEBI" id="CHEBI:59458"/>
        <dbReference type="ChEBI" id="CHEBI:60377"/>
        <dbReference type="EC" id="6.3.2.5"/>
    </reaction>
</comment>
<dbReference type="Pfam" id="PF02441">
    <property type="entry name" value="Flavoprotein"/>
    <property type="match status" value="1"/>
</dbReference>
<comment type="pathway">
    <text evidence="3 4">Cofactor biosynthesis; coenzyme A biosynthesis; CoA from (R)-pantothenate: step 2/5.</text>
</comment>
<feature type="binding site" evidence="3">
    <location>
        <position position="326"/>
    </location>
    <ligand>
        <name>CTP</name>
        <dbReference type="ChEBI" id="CHEBI:37563"/>
    </ligand>
</feature>
<dbReference type="RefSeq" id="WP_057903191.1">
    <property type="nucleotide sequence ID" value="NZ_AZDA01000003.1"/>
</dbReference>
<accession>A0A0R1H7Z7</accession>
<reference evidence="7 8" key="1">
    <citation type="journal article" date="2015" name="Genome Announc.">
        <title>Expanding the biotechnology potential of lactobacilli through comparative genomics of 213 strains and associated genera.</title>
        <authorList>
            <person name="Sun Z."/>
            <person name="Harris H.M."/>
            <person name="McCann A."/>
            <person name="Guo C."/>
            <person name="Argimon S."/>
            <person name="Zhang W."/>
            <person name="Yang X."/>
            <person name="Jeffery I.B."/>
            <person name="Cooney J.C."/>
            <person name="Kagawa T.F."/>
            <person name="Liu W."/>
            <person name="Song Y."/>
            <person name="Salvetti E."/>
            <person name="Wrobel A."/>
            <person name="Rasinkangas P."/>
            <person name="Parkhill J."/>
            <person name="Rea M.C."/>
            <person name="O'Sullivan O."/>
            <person name="Ritari J."/>
            <person name="Douillard F.P."/>
            <person name="Paul Ross R."/>
            <person name="Yang R."/>
            <person name="Briner A.E."/>
            <person name="Felis G.E."/>
            <person name="de Vos W.M."/>
            <person name="Barrangou R."/>
            <person name="Klaenhammer T.R."/>
            <person name="Caufield P.W."/>
            <person name="Cui Y."/>
            <person name="Zhang H."/>
            <person name="O'Toole P.W."/>
        </authorList>
    </citation>
    <scope>NUCLEOTIDE SEQUENCE [LARGE SCALE GENOMIC DNA]</scope>
    <source>
        <strain evidence="7 8">DSM 20003</strain>
    </source>
</reference>
<evidence type="ECO:0000259" key="5">
    <source>
        <dbReference type="Pfam" id="PF02441"/>
    </source>
</evidence>
<keyword evidence="3" id="KW-0479">Metal-binding</keyword>
<keyword evidence="3 4" id="KW-0288">FMN</keyword>
<dbReference type="OrthoDB" id="9802554at2"/>
<feature type="domain" description="Flavoprotein" evidence="5">
    <location>
        <begin position="5"/>
        <end position="175"/>
    </location>
</feature>